<feature type="domain" description="Enoyl reductase (ER)" evidence="7">
    <location>
        <begin position="155"/>
        <end position="496"/>
    </location>
</feature>
<dbReference type="GO" id="GO:0008270">
    <property type="term" value="F:zinc ion binding"/>
    <property type="evidence" value="ECO:0007669"/>
    <property type="project" value="InterPro"/>
</dbReference>
<keyword evidence="5" id="KW-0560">Oxidoreductase</keyword>
<evidence type="ECO:0000256" key="4">
    <source>
        <dbReference type="ARBA" id="ARBA00022833"/>
    </source>
</evidence>
<dbReference type="EnsemblMetazoa" id="CLYHEMT004146.1">
    <property type="protein sequence ID" value="CLYHEMP004146.1"/>
    <property type="gene ID" value="CLYHEMG004146"/>
</dbReference>
<evidence type="ECO:0000256" key="2">
    <source>
        <dbReference type="ARBA" id="ARBA00008072"/>
    </source>
</evidence>
<evidence type="ECO:0000256" key="1">
    <source>
        <dbReference type="ARBA" id="ARBA00001947"/>
    </source>
</evidence>
<dbReference type="Gene3D" id="3.40.50.720">
    <property type="entry name" value="NAD(P)-binding Rossmann-like Domain"/>
    <property type="match status" value="1"/>
</dbReference>
<evidence type="ECO:0000256" key="3">
    <source>
        <dbReference type="ARBA" id="ARBA00022723"/>
    </source>
</evidence>
<comment type="cofactor">
    <cofactor evidence="1 6">
        <name>Zn(2+)</name>
        <dbReference type="ChEBI" id="CHEBI:29105"/>
    </cofactor>
</comment>
<dbReference type="InterPro" id="IPR020843">
    <property type="entry name" value="ER"/>
</dbReference>
<dbReference type="Proteomes" id="UP000594262">
    <property type="component" value="Unplaced"/>
</dbReference>
<evidence type="ECO:0000256" key="5">
    <source>
        <dbReference type="ARBA" id="ARBA00023002"/>
    </source>
</evidence>
<sequence length="501" mass="55241">MLRKICERDILVVSKIFKRPLHKECSKCTKNIQRCSTFGSNHRNHQATDIQALKQKQNARIESSKQQVRRFSTSGNNMPPKIFNRFNTFESQQRRFKSTTTTTLPKSGVVTKNARRSVSTGENSKATAALMEKDIYYDVPPVEVPSHIQATIFKGKNKPPVLETVSMPTIQQETDIIVKVLKTTICGTDLHILGGNVFTATEGRRLGHEGIGEIVETGSQVQNFQVGDRVLVACITNCGECQHCQNKFYGHCEDGGWRLGNTIDGMQGQYARIPHADTSCHYVPPHVHDTEMEDALVMCSDILPTGLEVGLLDGALKQNENIAIIGAGPVGLAALTCAVGMFNPQNSIVVDVNDFRLDVAKDIGASHIINNKNGDATEKILEITEGKGVDLVVEAIGIPEGWYMCQDSVKSGGRIAMLGVHGVPATINLEKMWYRNFTFTAGMMHGFTIPSLMSAILEGKLNAEPLITHRLYLSDVQNAYTMFKDAGQYEAMKIMLINDLD</sequence>
<keyword evidence="9" id="KW-1185">Reference proteome</keyword>
<dbReference type="Pfam" id="PF08240">
    <property type="entry name" value="ADH_N"/>
    <property type="match status" value="1"/>
</dbReference>
<dbReference type="Pfam" id="PF00107">
    <property type="entry name" value="ADH_zinc_N"/>
    <property type="match status" value="1"/>
</dbReference>
<dbReference type="SUPFAM" id="SSF50129">
    <property type="entry name" value="GroES-like"/>
    <property type="match status" value="1"/>
</dbReference>
<dbReference type="GeneID" id="136816728"/>
<protein>
    <recommendedName>
        <fullName evidence="7">Enoyl reductase (ER) domain-containing protein</fullName>
    </recommendedName>
</protein>
<accession>A0A7M5TZG7</accession>
<dbReference type="RefSeq" id="XP_066929151.1">
    <property type="nucleotide sequence ID" value="XM_067073050.1"/>
</dbReference>
<dbReference type="AlphaFoldDB" id="A0A7M5TZG7"/>
<dbReference type="InterPro" id="IPR036291">
    <property type="entry name" value="NAD(P)-bd_dom_sf"/>
</dbReference>
<dbReference type="Gene3D" id="3.90.180.10">
    <property type="entry name" value="Medium-chain alcohol dehydrogenases, catalytic domain"/>
    <property type="match status" value="1"/>
</dbReference>
<dbReference type="GO" id="GO:0016491">
    <property type="term" value="F:oxidoreductase activity"/>
    <property type="evidence" value="ECO:0007669"/>
    <property type="project" value="UniProtKB-KW"/>
</dbReference>
<dbReference type="PANTHER" id="PTHR42813">
    <property type="entry name" value="ZINC-TYPE ALCOHOL DEHYDROGENASE-LIKE"/>
    <property type="match status" value="1"/>
</dbReference>
<evidence type="ECO:0000259" key="7">
    <source>
        <dbReference type="SMART" id="SM00829"/>
    </source>
</evidence>
<dbReference type="PANTHER" id="PTHR42813:SF4">
    <property type="entry name" value="NADP-DEPENDENT ISOPROPANOL DEHYDROGENASE"/>
    <property type="match status" value="1"/>
</dbReference>
<evidence type="ECO:0000313" key="8">
    <source>
        <dbReference type="EnsemblMetazoa" id="CLYHEMP004146.1"/>
    </source>
</evidence>
<dbReference type="SMART" id="SM00829">
    <property type="entry name" value="PKS_ER"/>
    <property type="match status" value="1"/>
</dbReference>
<keyword evidence="4 6" id="KW-0862">Zinc</keyword>
<dbReference type="SUPFAM" id="SSF51735">
    <property type="entry name" value="NAD(P)-binding Rossmann-fold domains"/>
    <property type="match status" value="1"/>
</dbReference>
<reference evidence="8" key="1">
    <citation type="submission" date="2021-01" db="UniProtKB">
        <authorList>
            <consortium name="EnsemblMetazoa"/>
        </authorList>
    </citation>
    <scope>IDENTIFICATION</scope>
</reference>
<dbReference type="InterPro" id="IPR002328">
    <property type="entry name" value="ADH_Zn_CS"/>
</dbReference>
<dbReference type="OrthoDB" id="3941538at2759"/>
<dbReference type="PROSITE" id="PS00059">
    <property type="entry name" value="ADH_ZINC"/>
    <property type="match status" value="1"/>
</dbReference>
<dbReference type="InterPro" id="IPR013149">
    <property type="entry name" value="ADH-like_C"/>
</dbReference>
<keyword evidence="3 6" id="KW-0479">Metal-binding</keyword>
<organism evidence="8 9">
    <name type="scientific">Clytia hemisphaerica</name>
    <dbReference type="NCBI Taxonomy" id="252671"/>
    <lineage>
        <taxon>Eukaryota</taxon>
        <taxon>Metazoa</taxon>
        <taxon>Cnidaria</taxon>
        <taxon>Hydrozoa</taxon>
        <taxon>Hydroidolina</taxon>
        <taxon>Leptothecata</taxon>
        <taxon>Obeliida</taxon>
        <taxon>Clytiidae</taxon>
        <taxon>Clytia</taxon>
    </lineage>
</organism>
<name>A0A7M5TZG7_9CNID</name>
<dbReference type="InterPro" id="IPR011032">
    <property type="entry name" value="GroES-like_sf"/>
</dbReference>
<dbReference type="InterPro" id="IPR013154">
    <property type="entry name" value="ADH-like_N"/>
</dbReference>
<comment type="similarity">
    <text evidence="2 6">Belongs to the zinc-containing alcohol dehydrogenase family.</text>
</comment>
<evidence type="ECO:0000256" key="6">
    <source>
        <dbReference type="RuleBase" id="RU361277"/>
    </source>
</evidence>
<proteinExistence type="inferred from homology"/>
<evidence type="ECO:0000313" key="9">
    <source>
        <dbReference type="Proteomes" id="UP000594262"/>
    </source>
</evidence>